<organism evidence="2">
    <name type="scientific">Neisseria leonii</name>
    <dbReference type="NCBI Taxonomy" id="2995413"/>
    <lineage>
        <taxon>Bacteria</taxon>
        <taxon>Pseudomonadati</taxon>
        <taxon>Pseudomonadota</taxon>
        <taxon>Betaproteobacteria</taxon>
        <taxon>Neisseriales</taxon>
        <taxon>Neisseriaceae</taxon>
        <taxon>Neisseria</taxon>
    </lineage>
</organism>
<dbReference type="InterPro" id="IPR037126">
    <property type="entry name" value="PdaC/RsiV-like_sf"/>
</dbReference>
<sequence length="66" mass="7377">MALTDNFYFTPQGITFSYTPYELGPYAMGFVVLDIQNSDLAGLIRPSFPKTAIGRFTAPETFYPSE</sequence>
<accession>A0A9X4E1D6</accession>
<dbReference type="Pfam" id="PF11738">
    <property type="entry name" value="DUF3298"/>
    <property type="match status" value="1"/>
</dbReference>
<dbReference type="AlphaFoldDB" id="A0A9X4E1D6"/>
<protein>
    <submittedName>
        <fullName evidence="2">RsiV family protein</fullName>
    </submittedName>
</protein>
<name>A0A9X4E1D6_9NEIS</name>
<dbReference type="EMBL" id="JAPQFL010000001">
    <property type="protein sequence ID" value="MDD9326989.1"/>
    <property type="molecule type" value="Genomic_DNA"/>
</dbReference>
<feature type="domain" description="DUF3298" evidence="1">
    <location>
        <begin position="2"/>
        <end position="36"/>
    </location>
</feature>
<comment type="caution">
    <text evidence="2">The sequence shown here is derived from an EMBL/GenBank/DDBJ whole genome shotgun (WGS) entry which is preliminary data.</text>
</comment>
<evidence type="ECO:0000259" key="1">
    <source>
        <dbReference type="Pfam" id="PF11738"/>
    </source>
</evidence>
<reference evidence="2" key="1">
    <citation type="submission" date="2022-10" db="EMBL/GenBank/DDBJ databases">
        <authorList>
            <person name="Boutroux M."/>
        </authorList>
    </citation>
    <scope>NUCLEOTIDE SEQUENCE</scope>
    <source>
        <strain evidence="2">51.81</strain>
    </source>
</reference>
<gene>
    <name evidence="2" type="ORF">ORY91_000363</name>
</gene>
<dbReference type="InterPro" id="IPR021729">
    <property type="entry name" value="DUF3298"/>
</dbReference>
<evidence type="ECO:0000313" key="2">
    <source>
        <dbReference type="EMBL" id="MDD9326989.1"/>
    </source>
</evidence>
<dbReference type="Gene3D" id="3.90.640.20">
    <property type="entry name" value="Heat-shock cognate protein, ATPase"/>
    <property type="match status" value="1"/>
</dbReference>
<dbReference type="RefSeq" id="WP_274584297.1">
    <property type="nucleotide sequence ID" value="NZ_CP145811.1"/>
</dbReference>
<proteinExistence type="predicted"/>